<reference evidence="4" key="2">
    <citation type="submission" date="2021-02" db="UniProtKB">
        <authorList>
            <consortium name="EnsemblMetazoa"/>
        </authorList>
    </citation>
    <scope>IDENTIFICATION</scope>
    <source>
        <strain evidence="4">JHB</strain>
    </source>
</reference>
<dbReference type="OMA" id="SCAQQTW"/>
<feature type="transmembrane region" description="Helical" evidence="1">
    <location>
        <begin position="583"/>
        <end position="603"/>
    </location>
</feature>
<feature type="transmembrane region" description="Helical" evidence="1">
    <location>
        <begin position="441"/>
        <end position="459"/>
    </location>
</feature>
<dbReference type="EMBL" id="DS232017">
    <property type="protein sequence ID" value="EDS32004.1"/>
    <property type="molecule type" value="Genomic_DNA"/>
</dbReference>
<dbReference type="EnsemblMetazoa" id="CPIJ008764-RA">
    <property type="protein sequence ID" value="CPIJ008764-PA"/>
    <property type="gene ID" value="CPIJ008764"/>
</dbReference>
<evidence type="ECO:0000313" key="4">
    <source>
        <dbReference type="EnsemblMetazoa" id="CPIJ008764-PA"/>
    </source>
</evidence>
<dbReference type="eggNOG" id="KOG3700">
    <property type="taxonomic scope" value="Eukaryota"/>
</dbReference>
<feature type="transmembrane region" description="Helical" evidence="1">
    <location>
        <begin position="54"/>
        <end position="73"/>
    </location>
</feature>
<dbReference type="InterPro" id="IPR052728">
    <property type="entry name" value="O2_lipid_transport_reg"/>
</dbReference>
<keyword evidence="1" id="KW-0472">Membrane</keyword>
<feature type="transmembrane region" description="Helical" evidence="1">
    <location>
        <begin position="275"/>
        <end position="296"/>
    </location>
</feature>
<name>B0WNY5_CULQU</name>
<sequence>MSKLKLSVANAIYGSVAKNICSIAAAVVFVNAALNEEGSFRNIMEHTCLVPLGKLSYTVYHINFVLVTALVVVVRETITLDASMLIGSTVGILVLSYGLGLVLFLLVEQPLANLLGSKTNYFRFADNVKQPDLYRYDNYDQCLVQGSTFCMVRAVVKPNSSNEVWNRIQSTYSNGRFYRHNLVERAICIERCLQIVNELSHSERQELLGEPFAVDFKYFLDAKFFPLQSHHRKLYGEVVNVCVNRELRSEFGLEAFAEIEYCHEPNRRVDPLDTWDVTCIAVICLVIVFAILSTIFDYHLKKKLALDDHFATNLEPIEHRLATIWSVPRNMHLMTAPPRSVLGKDFLCLEGVRFVTMFLVVVVHVAQMWMRIPLQNPELFEGAFQNSSFASVCQMTTNLVQLFFTIGGLLTAVNLLDFLAKNPGNIRSWWKVLWDKVVNRLKRILPVYLFMILIVATLFRRVPLGPLYDRIVGAESSNCRTNWWSNLLFVNNYVNGNDTCLRASWYLSADLQYYLFGLFALLMMSRFPKTTKYWIGFMVILNFAGPGLEIWFRQLPPISTNAIRFSAPTFFDDEWMEKMYKPFQTSSAGYFYGIMAGMMYHQIKHSGKILENQKVRSAIAILAIVVTVACYAPAYLLYEANLKPLPWPMAIYGSVAKNVCSIAAAVVFVNAALNEEGSFRKIMEHSYLVPLGKLSYTVYHINFVLVTALVVVVRETITLDASMLIGSTVGILVLSYGLGLVLFLLVEQPLANLLGSKTNYFRFAGKFSVKKAKCPSGCANQKNKSKK</sequence>
<dbReference type="OrthoDB" id="10265389at2759"/>
<organism>
    <name type="scientific">Culex quinquefasciatus</name>
    <name type="common">Southern house mosquito</name>
    <name type="synonym">Culex pungens</name>
    <dbReference type="NCBI Taxonomy" id="7176"/>
    <lineage>
        <taxon>Eukaryota</taxon>
        <taxon>Metazoa</taxon>
        <taxon>Ecdysozoa</taxon>
        <taxon>Arthropoda</taxon>
        <taxon>Hexapoda</taxon>
        <taxon>Insecta</taxon>
        <taxon>Pterygota</taxon>
        <taxon>Neoptera</taxon>
        <taxon>Endopterygota</taxon>
        <taxon>Diptera</taxon>
        <taxon>Nematocera</taxon>
        <taxon>Culicoidea</taxon>
        <taxon>Culicidae</taxon>
        <taxon>Culicinae</taxon>
        <taxon>Culicini</taxon>
        <taxon>Culex</taxon>
        <taxon>Culex</taxon>
    </lineage>
</organism>
<dbReference type="HOGENOM" id="CLU_007874_5_0_1"/>
<reference evidence="3" key="1">
    <citation type="submission" date="2007-03" db="EMBL/GenBank/DDBJ databases">
        <title>Annotation of Culex pipiens quinquefasciatus.</title>
        <authorList>
            <consortium name="The Broad Institute Genome Sequencing Platform"/>
            <person name="Atkinson P.W."/>
            <person name="Hemingway J."/>
            <person name="Christensen B.M."/>
            <person name="Higgs S."/>
            <person name="Kodira C."/>
            <person name="Hannick L."/>
            <person name="Megy K."/>
            <person name="O'Leary S."/>
            <person name="Pearson M."/>
            <person name="Haas B.J."/>
            <person name="Mauceli E."/>
            <person name="Wortman J.R."/>
            <person name="Lee N.H."/>
            <person name="Guigo R."/>
            <person name="Stanke M."/>
            <person name="Alvarado L."/>
            <person name="Amedeo P."/>
            <person name="Antoine C.H."/>
            <person name="Arensburger P."/>
            <person name="Bidwell S.L."/>
            <person name="Crawford M."/>
            <person name="Camaro F."/>
            <person name="Devon K."/>
            <person name="Engels R."/>
            <person name="Hammond M."/>
            <person name="Howarth C."/>
            <person name="Koehrsen M."/>
            <person name="Lawson D."/>
            <person name="Montgomery P."/>
            <person name="Nene V."/>
            <person name="Nusbaum C."/>
            <person name="Puiu D."/>
            <person name="Romero-Severson J."/>
            <person name="Severson D.W."/>
            <person name="Shumway M."/>
            <person name="Sisk P."/>
            <person name="Stolte C."/>
            <person name="Zeng Q."/>
            <person name="Eisenstadt E."/>
            <person name="Fraser-Liggett C."/>
            <person name="Strausberg R."/>
            <person name="Galagan J."/>
            <person name="Birren B."/>
            <person name="Collins F.H."/>
        </authorList>
    </citation>
    <scope>NUCLEOTIDE SEQUENCE [LARGE SCALE GENOMIC DNA]</scope>
    <source>
        <strain evidence="3">JHB</strain>
    </source>
</reference>
<dbReference type="PANTHER" id="PTHR11161">
    <property type="entry name" value="O-ACYLTRANSFERASE"/>
    <property type="match status" value="1"/>
</dbReference>
<gene>
    <name evidence="4" type="primary">6041114</name>
    <name evidence="3" type="ORF">CpipJ_CPIJ008764</name>
</gene>
<dbReference type="VEuPathDB" id="VectorBase:CQUJHB009870"/>
<feature type="transmembrane region" description="Helical" evidence="1">
    <location>
        <begin position="650"/>
        <end position="673"/>
    </location>
</feature>
<proteinExistence type="predicted"/>
<feature type="transmembrane region" description="Helical" evidence="1">
    <location>
        <begin position="694"/>
        <end position="713"/>
    </location>
</feature>
<feature type="transmembrane region" description="Helical" evidence="1">
    <location>
        <begin position="503"/>
        <end position="522"/>
    </location>
</feature>
<keyword evidence="5" id="KW-1185">Reference proteome</keyword>
<dbReference type="KEGG" id="cqu:CpipJ_CPIJ008764"/>
<evidence type="ECO:0000313" key="3">
    <source>
        <dbReference type="EMBL" id="EDS32004.1"/>
    </source>
</evidence>
<evidence type="ECO:0000313" key="5">
    <source>
        <dbReference type="Proteomes" id="UP000002320"/>
    </source>
</evidence>
<dbReference type="PANTHER" id="PTHR11161:SF22">
    <property type="entry name" value="ACYLTRANSFERASE 3 DOMAIN-CONTAINING PROTEIN-RELATED"/>
    <property type="match status" value="1"/>
</dbReference>
<feature type="transmembrane region" description="Helical" evidence="1">
    <location>
        <begin position="352"/>
        <end position="370"/>
    </location>
</feature>
<feature type="transmembrane region" description="Helical" evidence="1">
    <location>
        <begin position="725"/>
        <end position="746"/>
    </location>
</feature>
<dbReference type="VEuPathDB" id="VectorBase:CPIJ008764"/>
<feature type="transmembrane region" description="Helical" evidence="1">
    <location>
        <begin position="615"/>
        <end position="638"/>
    </location>
</feature>
<keyword evidence="1" id="KW-1133">Transmembrane helix</keyword>
<dbReference type="AlphaFoldDB" id="B0WNY5"/>
<feature type="transmembrane region" description="Helical" evidence="1">
    <location>
        <begin position="534"/>
        <end position="552"/>
    </location>
</feature>
<dbReference type="InterPro" id="IPR002656">
    <property type="entry name" value="Acyl_transf_3_dom"/>
</dbReference>
<feature type="transmembrane region" description="Helical" evidence="1">
    <location>
        <begin position="12"/>
        <end position="34"/>
    </location>
</feature>
<evidence type="ECO:0000259" key="2">
    <source>
        <dbReference type="Pfam" id="PF01757"/>
    </source>
</evidence>
<feature type="domain" description="Acyltransferase 3" evidence="2">
    <location>
        <begin position="348"/>
        <end position="736"/>
    </location>
</feature>
<dbReference type="InParanoid" id="B0WNY5"/>
<dbReference type="GO" id="GO:0016747">
    <property type="term" value="F:acyltransferase activity, transferring groups other than amino-acyl groups"/>
    <property type="evidence" value="ECO:0007669"/>
    <property type="project" value="InterPro"/>
</dbReference>
<protein>
    <recommendedName>
        <fullName evidence="2">Acyltransferase 3 domain-containing protein</fullName>
    </recommendedName>
</protein>
<keyword evidence="1" id="KW-0812">Transmembrane</keyword>
<dbReference type="Pfam" id="PF01757">
    <property type="entry name" value="Acyl_transf_3"/>
    <property type="match status" value="1"/>
</dbReference>
<feature type="transmembrane region" description="Helical" evidence="1">
    <location>
        <begin position="399"/>
        <end position="420"/>
    </location>
</feature>
<dbReference type="Proteomes" id="UP000002320">
    <property type="component" value="Unassembled WGS sequence"/>
</dbReference>
<evidence type="ECO:0000256" key="1">
    <source>
        <dbReference type="SAM" id="Phobius"/>
    </source>
</evidence>
<accession>B0WNY5</accession>
<feature type="transmembrane region" description="Helical" evidence="1">
    <location>
        <begin position="85"/>
        <end position="107"/>
    </location>
</feature>